<dbReference type="InterPro" id="IPR017208">
    <property type="entry name" value="UCP037442_abhydr"/>
</dbReference>
<dbReference type="OrthoDB" id="9785076at2"/>
<gene>
    <name evidence="3" type="ORF">SAMN05421686_101292</name>
</gene>
<dbReference type="SUPFAM" id="SSF53474">
    <property type="entry name" value="alpha/beta-Hydrolases"/>
    <property type="match status" value="1"/>
</dbReference>
<dbReference type="EMBL" id="FTOH01000001">
    <property type="protein sequence ID" value="SIS43606.1"/>
    <property type="molecule type" value="Genomic_DNA"/>
</dbReference>
<accession>A0A1N7J2Y7</accession>
<evidence type="ECO:0000259" key="2">
    <source>
        <dbReference type="Pfam" id="PF12146"/>
    </source>
</evidence>
<evidence type="ECO:0000256" key="1">
    <source>
        <dbReference type="SAM" id="MobiDB-lite"/>
    </source>
</evidence>
<dbReference type="Proteomes" id="UP000185639">
    <property type="component" value="Unassembled WGS sequence"/>
</dbReference>
<reference evidence="4" key="1">
    <citation type="submission" date="2017-01" db="EMBL/GenBank/DDBJ databases">
        <authorList>
            <person name="Varghese N."/>
            <person name="Submissions S."/>
        </authorList>
    </citation>
    <scope>NUCLEOTIDE SEQUENCE [LARGE SCALE GENOMIC DNA]</scope>
    <source>
        <strain evidence="4">DSM 24913</strain>
    </source>
</reference>
<dbReference type="InterPro" id="IPR029058">
    <property type="entry name" value="AB_hydrolase_fold"/>
</dbReference>
<dbReference type="Gene3D" id="3.40.50.1820">
    <property type="entry name" value="alpha/beta hydrolase"/>
    <property type="match status" value="1"/>
</dbReference>
<evidence type="ECO:0000313" key="3">
    <source>
        <dbReference type="EMBL" id="SIS43606.1"/>
    </source>
</evidence>
<dbReference type="Pfam" id="PF12146">
    <property type="entry name" value="Hydrolase_4"/>
    <property type="match status" value="1"/>
</dbReference>
<keyword evidence="4" id="KW-1185">Reference proteome</keyword>
<dbReference type="PIRSF" id="PIRSF037442">
    <property type="entry name" value="UCP037442_abhydr"/>
    <property type="match status" value="1"/>
</dbReference>
<name>A0A1N7J2Y7_9GAMM</name>
<protein>
    <submittedName>
        <fullName evidence="3">Predicted alpha/beta hydrolase</fullName>
    </submittedName>
</protein>
<organism evidence="3 4">
    <name type="scientific">Thalassolituus maritimus</name>
    <dbReference type="NCBI Taxonomy" id="484498"/>
    <lineage>
        <taxon>Bacteria</taxon>
        <taxon>Pseudomonadati</taxon>
        <taxon>Pseudomonadota</taxon>
        <taxon>Gammaproteobacteria</taxon>
        <taxon>Oceanospirillales</taxon>
        <taxon>Oceanospirillaceae</taxon>
        <taxon>Thalassolituus</taxon>
    </lineage>
</organism>
<proteinExistence type="predicted"/>
<keyword evidence="3" id="KW-0378">Hydrolase</keyword>
<sequence length="303" mass="33634">MEATVIDPVKEKSAEKQASSDPEIVNVPTSAGHSITARVFRAAASDVKGVCVIAPATGVAQYLYDDFAHWLTLQGFEVVTYDYDGIGLSIQSHVKHSRSDKLSWANNDSVALLEFVKARFPELPLTWIGHSVGTHMLGMMPSVKGIDRAISVGAGTGTWWMNAAPTKRVAWFLWYGLVPATVPLLGYFPGNRLKVMCDLPKGVIMQWRRWCLNGDYCVGVEGDWLRQRFARVTCPISCVAFTDDDMMSMANVDKLHSFFTGADITKVVVSPEEIGQKRIGHIGWHKQKYQALWDKVFAPLLNN</sequence>
<evidence type="ECO:0000313" key="4">
    <source>
        <dbReference type="Proteomes" id="UP000185639"/>
    </source>
</evidence>
<dbReference type="AlphaFoldDB" id="A0A1N7J2Y7"/>
<dbReference type="GO" id="GO:0016787">
    <property type="term" value="F:hydrolase activity"/>
    <property type="evidence" value="ECO:0007669"/>
    <property type="project" value="UniProtKB-KW"/>
</dbReference>
<dbReference type="InterPro" id="IPR022742">
    <property type="entry name" value="Hydrolase_4"/>
</dbReference>
<feature type="region of interest" description="Disordered" evidence="1">
    <location>
        <begin position="1"/>
        <end position="25"/>
    </location>
</feature>
<dbReference type="STRING" id="484498.SAMN05421686_101292"/>
<feature type="domain" description="Serine aminopeptidase S33" evidence="2">
    <location>
        <begin position="47"/>
        <end position="159"/>
    </location>
</feature>